<dbReference type="EMBL" id="ML769720">
    <property type="protein sequence ID" value="KAE9388914.1"/>
    <property type="molecule type" value="Genomic_DNA"/>
</dbReference>
<reference evidence="2" key="1">
    <citation type="journal article" date="2019" name="Environ. Microbiol.">
        <title>Fungal ecological strategies reflected in gene transcription - a case study of two litter decomposers.</title>
        <authorList>
            <person name="Barbi F."/>
            <person name="Kohler A."/>
            <person name="Barry K."/>
            <person name="Baskaran P."/>
            <person name="Daum C."/>
            <person name="Fauchery L."/>
            <person name="Ihrmark K."/>
            <person name="Kuo A."/>
            <person name="LaButti K."/>
            <person name="Lipzen A."/>
            <person name="Morin E."/>
            <person name="Grigoriev I.V."/>
            <person name="Henrissat B."/>
            <person name="Lindahl B."/>
            <person name="Martin F."/>
        </authorList>
    </citation>
    <scope>NUCLEOTIDE SEQUENCE</scope>
    <source>
        <strain evidence="2">JB14</strain>
    </source>
</reference>
<feature type="compositionally biased region" description="Basic residues" evidence="1">
    <location>
        <begin position="16"/>
        <end position="31"/>
    </location>
</feature>
<dbReference type="AlphaFoldDB" id="A0A6A4GUU7"/>
<dbReference type="Proteomes" id="UP000799118">
    <property type="component" value="Unassembled WGS sequence"/>
</dbReference>
<evidence type="ECO:0000313" key="2">
    <source>
        <dbReference type="EMBL" id="KAE9388914.1"/>
    </source>
</evidence>
<evidence type="ECO:0000256" key="1">
    <source>
        <dbReference type="SAM" id="MobiDB-lite"/>
    </source>
</evidence>
<keyword evidence="3" id="KW-1185">Reference proteome</keyword>
<evidence type="ECO:0000313" key="3">
    <source>
        <dbReference type="Proteomes" id="UP000799118"/>
    </source>
</evidence>
<proteinExistence type="predicted"/>
<protein>
    <submittedName>
        <fullName evidence="2">Uncharacterized protein</fullName>
    </submittedName>
</protein>
<name>A0A6A4GUU7_9AGAR</name>
<gene>
    <name evidence="2" type="ORF">BT96DRAFT_980885</name>
</gene>
<sequence>MSNPQISRDTHPYNRGSRRPNYKGRTRKHHHPDYSPTFGTVTGGFFVGAFGFNINGGHFHDAGTMTVQYGSTRHASWPSQSQSDITPRSNLVEDSQQVLLRGSILSPHTPPIPHHTHPRVA</sequence>
<feature type="region of interest" description="Disordered" evidence="1">
    <location>
        <begin position="1"/>
        <end position="36"/>
    </location>
</feature>
<accession>A0A6A4GUU7</accession>
<organism evidence="2 3">
    <name type="scientific">Gymnopus androsaceus JB14</name>
    <dbReference type="NCBI Taxonomy" id="1447944"/>
    <lineage>
        <taxon>Eukaryota</taxon>
        <taxon>Fungi</taxon>
        <taxon>Dikarya</taxon>
        <taxon>Basidiomycota</taxon>
        <taxon>Agaricomycotina</taxon>
        <taxon>Agaricomycetes</taxon>
        <taxon>Agaricomycetidae</taxon>
        <taxon>Agaricales</taxon>
        <taxon>Marasmiineae</taxon>
        <taxon>Omphalotaceae</taxon>
        <taxon>Gymnopus</taxon>
    </lineage>
</organism>